<gene>
    <name evidence="1" type="ORF">QAD02_024059</name>
</gene>
<evidence type="ECO:0000313" key="2">
    <source>
        <dbReference type="Proteomes" id="UP001239111"/>
    </source>
</evidence>
<accession>A0ACC2Q061</accession>
<name>A0ACC2Q061_9HYME</name>
<dbReference type="EMBL" id="CM056741">
    <property type="protein sequence ID" value="KAJ8688264.1"/>
    <property type="molecule type" value="Genomic_DNA"/>
</dbReference>
<keyword evidence="2" id="KW-1185">Reference proteome</keyword>
<comment type="caution">
    <text evidence="1">The sequence shown here is derived from an EMBL/GenBank/DDBJ whole genome shotgun (WGS) entry which is preliminary data.</text>
</comment>
<protein>
    <submittedName>
        <fullName evidence="1">Uncharacterized protein</fullName>
    </submittedName>
</protein>
<dbReference type="Proteomes" id="UP001239111">
    <property type="component" value="Chromosome 1"/>
</dbReference>
<organism evidence="1 2">
    <name type="scientific">Eretmocerus hayati</name>
    <dbReference type="NCBI Taxonomy" id="131215"/>
    <lineage>
        <taxon>Eukaryota</taxon>
        <taxon>Metazoa</taxon>
        <taxon>Ecdysozoa</taxon>
        <taxon>Arthropoda</taxon>
        <taxon>Hexapoda</taxon>
        <taxon>Insecta</taxon>
        <taxon>Pterygota</taxon>
        <taxon>Neoptera</taxon>
        <taxon>Endopterygota</taxon>
        <taxon>Hymenoptera</taxon>
        <taxon>Apocrita</taxon>
        <taxon>Proctotrupomorpha</taxon>
        <taxon>Chalcidoidea</taxon>
        <taxon>Aphelinidae</taxon>
        <taxon>Aphelininae</taxon>
        <taxon>Eretmocerus</taxon>
    </lineage>
</organism>
<reference evidence="1" key="1">
    <citation type="submission" date="2023-04" db="EMBL/GenBank/DDBJ databases">
        <title>A chromosome-level genome assembly of the parasitoid wasp Eretmocerus hayati.</title>
        <authorList>
            <person name="Zhong Y."/>
            <person name="Liu S."/>
            <person name="Liu Y."/>
        </authorList>
    </citation>
    <scope>NUCLEOTIDE SEQUENCE</scope>
    <source>
        <strain evidence="1">ZJU_SS_LIU_2023</strain>
    </source>
</reference>
<sequence>MALALDMSTDHEYNPFEWRMNTECLEEVLAELEEDEIISLLFLMSDEDTNYATISRILCMDVEKRSKEISKLDNWCIKVLESLLIMKNFDALRKLGFSKNDIVEFKSRIKIRNHSQSLNKVIEKLFSLCDNLTRKETEILVNEVKSKLDHPMEISKNNGPLELFVLYWIHQSYITITPQDNPNLKNLLVDLRKLGYGRIFRDCFEFDAWKNNQLQDSELVQDSIDNQIPMKSPWLKDHKKLCIIINELDFDHEQHERRDGSDTDTQNLKGTFKGLGFHVKIMKNCRGIHFLEFLRSFNKPESMYADYKAIFICILSHGKKGRVIFTDNIEIPIDFIRDQFCCTRLQEVFKFIILQSCQGPVQGLRLVTDGPPASPEPSLGEKLQASNYYHFGIFSSTISGFKSMRHKKDGTWFIQDLCSTLKFETPLTVKELAMRVKQKVKERRFPILQEDLRGKCEGIQVPSMDCDTMLYDYPFLKYDPSKCVK</sequence>
<proteinExistence type="predicted"/>
<evidence type="ECO:0000313" key="1">
    <source>
        <dbReference type="EMBL" id="KAJ8688264.1"/>
    </source>
</evidence>